<sequence>MKDITDNHASLFASICKLLRTEILVLAVCHTKQSVIIGYKKQPTDEGSRSKLVIYFWECPADAKWAGHSRGQNPHHSFAAPASHDSPASVSRQFFPPNSTTTHDA</sequence>
<reference evidence="3" key="3">
    <citation type="journal article" date="2010" name="Genome Res.">
        <title>Population genomic sequencing of Coccidioides fungi reveals recent hybridization and transposon control.</title>
        <authorList>
            <person name="Neafsey D.E."/>
            <person name="Barker B.M."/>
            <person name="Sharpton T.J."/>
            <person name="Stajich J.E."/>
            <person name="Park D.J."/>
            <person name="Whiston E."/>
            <person name="Hung C.-Y."/>
            <person name="McMahan C."/>
            <person name="White J."/>
            <person name="Sykes S."/>
            <person name="Heiman D."/>
            <person name="Young S."/>
            <person name="Zeng Q."/>
            <person name="Abouelleil A."/>
            <person name="Aftuck L."/>
            <person name="Bessette D."/>
            <person name="Brown A."/>
            <person name="FitzGerald M."/>
            <person name="Lui A."/>
            <person name="Macdonald J.P."/>
            <person name="Priest M."/>
            <person name="Orbach M.J."/>
            <person name="Galgiani J.N."/>
            <person name="Kirkland T.N."/>
            <person name="Cole G.T."/>
            <person name="Birren B.W."/>
            <person name="Henn M.R."/>
            <person name="Taylor J.W."/>
            <person name="Rounsley S.D."/>
        </authorList>
    </citation>
    <scope>NUCLEOTIDE SEQUENCE [LARGE SCALE GENOMIC DNA]</scope>
    <source>
        <strain evidence="3">RMSCC 3488</strain>
    </source>
</reference>
<dbReference type="Proteomes" id="UP000054567">
    <property type="component" value="Unassembled WGS sequence"/>
</dbReference>
<reference evidence="2 3" key="1">
    <citation type="submission" date="2007-06" db="EMBL/GenBank/DDBJ databases">
        <title>The Genome Sequence of Coccidioides posadasii RMSCC_3488.</title>
        <authorList>
            <consortium name="Coccidioides Genome Resources Consortium"/>
            <consortium name="The Broad Institute Genome Sequencing Platform"/>
            <person name="Henn M.R."/>
            <person name="Sykes S."/>
            <person name="Young S."/>
            <person name="Jaffe D."/>
            <person name="Berlin A."/>
            <person name="Alvarez P."/>
            <person name="Butler J."/>
            <person name="Gnerre S."/>
            <person name="Grabherr M."/>
            <person name="Mauceli E."/>
            <person name="Brockman W."/>
            <person name="Kodira C."/>
            <person name="Alvarado L."/>
            <person name="Zeng Q."/>
            <person name="Crawford M."/>
            <person name="Antoine C."/>
            <person name="Devon K."/>
            <person name="Galgiani J."/>
            <person name="Orsborn K."/>
            <person name="Lewis M.L."/>
            <person name="Nusbaum C."/>
            <person name="Galagan J."/>
            <person name="Birren B."/>
        </authorList>
    </citation>
    <scope>NUCLEOTIDE SEQUENCE [LARGE SCALE GENOMIC DNA]</scope>
    <source>
        <strain evidence="2 3">RMSCC 3488</strain>
    </source>
</reference>
<evidence type="ECO:0000313" key="3">
    <source>
        <dbReference type="Proteomes" id="UP000054567"/>
    </source>
</evidence>
<name>A0A0J6IIR7_COCPO</name>
<gene>
    <name evidence="2" type="ORF">CPAG_08063</name>
</gene>
<dbReference type="VEuPathDB" id="FungiDB:CPAG_08063"/>
<organism evidence="2 3">
    <name type="scientific">Coccidioides posadasii RMSCC 3488</name>
    <dbReference type="NCBI Taxonomy" id="454284"/>
    <lineage>
        <taxon>Eukaryota</taxon>
        <taxon>Fungi</taxon>
        <taxon>Dikarya</taxon>
        <taxon>Ascomycota</taxon>
        <taxon>Pezizomycotina</taxon>
        <taxon>Eurotiomycetes</taxon>
        <taxon>Eurotiomycetidae</taxon>
        <taxon>Onygenales</taxon>
        <taxon>Onygenaceae</taxon>
        <taxon>Coccidioides</taxon>
    </lineage>
</organism>
<feature type="region of interest" description="Disordered" evidence="1">
    <location>
        <begin position="68"/>
        <end position="105"/>
    </location>
</feature>
<dbReference type="EMBL" id="DS268113">
    <property type="protein sequence ID" value="KMM71762.1"/>
    <property type="molecule type" value="Genomic_DNA"/>
</dbReference>
<dbReference type="AlphaFoldDB" id="A0A0J6IIR7"/>
<protein>
    <submittedName>
        <fullName evidence="2">Uncharacterized protein</fullName>
    </submittedName>
</protein>
<evidence type="ECO:0000256" key="1">
    <source>
        <dbReference type="SAM" id="MobiDB-lite"/>
    </source>
</evidence>
<feature type="compositionally biased region" description="Polar residues" evidence="1">
    <location>
        <begin position="86"/>
        <end position="105"/>
    </location>
</feature>
<evidence type="ECO:0000313" key="2">
    <source>
        <dbReference type="EMBL" id="KMM71762.1"/>
    </source>
</evidence>
<reference evidence="3" key="2">
    <citation type="journal article" date="2009" name="Genome Res.">
        <title>Comparative genomic analyses of the human fungal pathogens Coccidioides and their relatives.</title>
        <authorList>
            <person name="Sharpton T.J."/>
            <person name="Stajich J.E."/>
            <person name="Rounsley S.D."/>
            <person name="Gardner M.J."/>
            <person name="Wortman J.R."/>
            <person name="Jordar V.S."/>
            <person name="Maiti R."/>
            <person name="Kodira C.D."/>
            <person name="Neafsey D.E."/>
            <person name="Zeng Q."/>
            <person name="Hung C.-Y."/>
            <person name="McMahan C."/>
            <person name="Muszewska A."/>
            <person name="Grynberg M."/>
            <person name="Mandel M.A."/>
            <person name="Kellner E.M."/>
            <person name="Barker B.M."/>
            <person name="Galgiani J.N."/>
            <person name="Orbach M.J."/>
            <person name="Kirkland T.N."/>
            <person name="Cole G.T."/>
            <person name="Henn M.R."/>
            <person name="Birren B.W."/>
            <person name="Taylor J.W."/>
        </authorList>
    </citation>
    <scope>NUCLEOTIDE SEQUENCE [LARGE SCALE GENOMIC DNA]</scope>
    <source>
        <strain evidence="3">RMSCC 3488</strain>
    </source>
</reference>
<accession>A0A0J6IIR7</accession>
<proteinExistence type="predicted"/>